<organism evidence="13 14">
    <name type="scientific">Sinobacterium caligoides</name>
    <dbReference type="NCBI Taxonomy" id="933926"/>
    <lineage>
        <taxon>Bacteria</taxon>
        <taxon>Pseudomonadati</taxon>
        <taxon>Pseudomonadota</taxon>
        <taxon>Gammaproteobacteria</taxon>
        <taxon>Cellvibrionales</taxon>
        <taxon>Spongiibacteraceae</taxon>
        <taxon>Sinobacterium</taxon>
    </lineage>
</organism>
<feature type="domain" description="General secretion pathway GspH" evidence="12">
    <location>
        <begin position="51"/>
        <end position="146"/>
    </location>
</feature>
<evidence type="ECO:0000256" key="8">
    <source>
        <dbReference type="ARBA" id="ARBA00023136"/>
    </source>
</evidence>
<evidence type="ECO:0000313" key="14">
    <source>
        <dbReference type="Proteomes" id="UP000275394"/>
    </source>
</evidence>
<dbReference type="GO" id="GO:0005886">
    <property type="term" value="C:plasma membrane"/>
    <property type="evidence" value="ECO:0007669"/>
    <property type="project" value="UniProtKB-SubCell"/>
</dbReference>
<keyword evidence="3" id="KW-1003">Cell membrane</keyword>
<dbReference type="Pfam" id="PF12019">
    <property type="entry name" value="GspH"/>
    <property type="match status" value="1"/>
</dbReference>
<dbReference type="PROSITE" id="PS00409">
    <property type="entry name" value="PROKAR_NTER_METHYL"/>
    <property type="match status" value="1"/>
</dbReference>
<keyword evidence="5" id="KW-0997">Cell inner membrane</keyword>
<dbReference type="Gene3D" id="3.55.40.10">
    <property type="entry name" value="minor pseudopilin epsh domain"/>
    <property type="match status" value="1"/>
</dbReference>
<evidence type="ECO:0000259" key="12">
    <source>
        <dbReference type="Pfam" id="PF12019"/>
    </source>
</evidence>
<evidence type="ECO:0000256" key="5">
    <source>
        <dbReference type="ARBA" id="ARBA00022519"/>
    </source>
</evidence>
<keyword evidence="6 11" id="KW-0812">Transmembrane</keyword>
<dbReference type="Pfam" id="PF07963">
    <property type="entry name" value="N_methyl"/>
    <property type="match status" value="1"/>
</dbReference>
<sequence>MNKKAQRGVTLLELLVVLAISAILLLVALPSFKSLLAKQRFDADIEAAMIAMKYARLEASRRQDFIYVHRDGNDGENEFTIAEAATVGGAETILKIVKTQLDDSVGGEDSFYFKPNGTISGANTRVFKFCRESGENGRQIEILLSGRIRLFSIASANCP</sequence>
<dbReference type="NCBIfam" id="TIGR02532">
    <property type="entry name" value="IV_pilin_GFxxxE"/>
    <property type="match status" value="1"/>
</dbReference>
<dbReference type="InterPro" id="IPR045584">
    <property type="entry name" value="Pilin-like"/>
</dbReference>
<proteinExistence type="inferred from homology"/>
<keyword evidence="7 11" id="KW-1133">Transmembrane helix</keyword>
<evidence type="ECO:0000256" key="10">
    <source>
        <dbReference type="ARBA" id="ARBA00030775"/>
    </source>
</evidence>
<evidence type="ECO:0000256" key="9">
    <source>
        <dbReference type="ARBA" id="ARBA00025772"/>
    </source>
</evidence>
<reference evidence="13 14" key="1">
    <citation type="submission" date="2018-11" db="EMBL/GenBank/DDBJ databases">
        <title>Genomic Encyclopedia of Type Strains, Phase IV (KMG-IV): sequencing the most valuable type-strain genomes for metagenomic binning, comparative biology and taxonomic classification.</title>
        <authorList>
            <person name="Goeker M."/>
        </authorList>
    </citation>
    <scope>NUCLEOTIDE SEQUENCE [LARGE SCALE GENOMIC DNA]</scope>
    <source>
        <strain evidence="13 14">DSM 100316</strain>
    </source>
</reference>
<name>A0A3N2D4M1_9GAMM</name>
<evidence type="ECO:0000256" key="6">
    <source>
        <dbReference type="ARBA" id="ARBA00022692"/>
    </source>
</evidence>
<keyword evidence="14" id="KW-1185">Reference proteome</keyword>
<dbReference type="GO" id="GO:0015628">
    <property type="term" value="P:protein secretion by the type II secretion system"/>
    <property type="evidence" value="ECO:0007669"/>
    <property type="project" value="InterPro"/>
</dbReference>
<dbReference type="SUPFAM" id="SSF54523">
    <property type="entry name" value="Pili subunits"/>
    <property type="match status" value="1"/>
</dbReference>
<evidence type="ECO:0000256" key="4">
    <source>
        <dbReference type="ARBA" id="ARBA00022481"/>
    </source>
</evidence>
<dbReference type="EMBL" id="RKHR01000011">
    <property type="protein sequence ID" value="ROR94747.1"/>
    <property type="molecule type" value="Genomic_DNA"/>
</dbReference>
<dbReference type="Proteomes" id="UP000275394">
    <property type="component" value="Unassembled WGS sequence"/>
</dbReference>
<dbReference type="AlphaFoldDB" id="A0A3N2D4M1"/>
<evidence type="ECO:0000313" key="13">
    <source>
        <dbReference type="EMBL" id="ROR94747.1"/>
    </source>
</evidence>
<dbReference type="GO" id="GO:0015627">
    <property type="term" value="C:type II protein secretion system complex"/>
    <property type="evidence" value="ECO:0007669"/>
    <property type="project" value="InterPro"/>
</dbReference>
<evidence type="ECO:0000256" key="2">
    <source>
        <dbReference type="ARBA" id="ARBA00021549"/>
    </source>
</evidence>
<evidence type="ECO:0000256" key="7">
    <source>
        <dbReference type="ARBA" id="ARBA00022989"/>
    </source>
</evidence>
<gene>
    <name evidence="13" type="ORF">EDC56_3890</name>
</gene>
<comment type="similarity">
    <text evidence="9">Belongs to the GSP H family.</text>
</comment>
<accession>A0A3N2D4M1</accession>
<comment type="caution">
    <text evidence="13">The sequence shown here is derived from an EMBL/GenBank/DDBJ whole genome shotgun (WGS) entry which is preliminary data.</text>
</comment>
<keyword evidence="4" id="KW-0488">Methylation</keyword>
<dbReference type="InterPro" id="IPR022346">
    <property type="entry name" value="T2SS_GspH"/>
</dbReference>
<protein>
    <recommendedName>
        <fullName evidence="2">Type II secretion system protein H</fullName>
    </recommendedName>
    <alternativeName>
        <fullName evidence="10">General secretion pathway protein H</fullName>
    </alternativeName>
</protein>
<feature type="transmembrane region" description="Helical" evidence="11">
    <location>
        <begin position="12"/>
        <end position="32"/>
    </location>
</feature>
<evidence type="ECO:0000256" key="1">
    <source>
        <dbReference type="ARBA" id="ARBA00004377"/>
    </source>
</evidence>
<evidence type="ECO:0000256" key="11">
    <source>
        <dbReference type="SAM" id="Phobius"/>
    </source>
</evidence>
<evidence type="ECO:0000256" key="3">
    <source>
        <dbReference type="ARBA" id="ARBA00022475"/>
    </source>
</evidence>
<keyword evidence="8 11" id="KW-0472">Membrane</keyword>
<comment type="subcellular location">
    <subcellularLocation>
        <location evidence="1">Cell inner membrane</location>
        <topology evidence="1">Single-pass membrane protein</topology>
    </subcellularLocation>
</comment>
<dbReference type="InterPro" id="IPR012902">
    <property type="entry name" value="N_methyl_site"/>
</dbReference>